<evidence type="ECO:0000256" key="1">
    <source>
        <dbReference type="SAM" id="MobiDB-lite"/>
    </source>
</evidence>
<dbReference type="CDD" id="cd00038">
    <property type="entry name" value="CAP_ED"/>
    <property type="match status" value="1"/>
</dbReference>
<dbReference type="Gene3D" id="2.60.120.10">
    <property type="entry name" value="Jelly Rolls"/>
    <property type="match status" value="1"/>
</dbReference>
<proteinExistence type="predicted"/>
<gene>
    <name evidence="2" type="ORF">FBZ96_11610</name>
</gene>
<evidence type="ECO:0000313" key="2">
    <source>
        <dbReference type="EMBL" id="TWA90204.1"/>
    </source>
</evidence>
<dbReference type="SUPFAM" id="SSF51206">
    <property type="entry name" value="cAMP-binding domain-like"/>
    <property type="match status" value="1"/>
</dbReference>
<feature type="region of interest" description="Disordered" evidence="1">
    <location>
        <begin position="231"/>
        <end position="273"/>
    </location>
</feature>
<organism evidence="2 3">
    <name type="scientific">Bradyrhizobium stylosanthis</name>
    <dbReference type="NCBI Taxonomy" id="1803665"/>
    <lineage>
        <taxon>Bacteria</taxon>
        <taxon>Pseudomonadati</taxon>
        <taxon>Pseudomonadota</taxon>
        <taxon>Alphaproteobacteria</taxon>
        <taxon>Hyphomicrobiales</taxon>
        <taxon>Nitrobacteraceae</taxon>
        <taxon>Bradyrhizobium</taxon>
    </lineage>
</organism>
<dbReference type="InterPro" id="IPR014710">
    <property type="entry name" value="RmlC-like_jellyroll"/>
</dbReference>
<dbReference type="STRING" id="1803665.GCA_001641335_04234"/>
<dbReference type="Proteomes" id="UP000319949">
    <property type="component" value="Unassembled WGS sequence"/>
</dbReference>
<feature type="region of interest" description="Disordered" evidence="1">
    <location>
        <begin position="185"/>
        <end position="214"/>
    </location>
</feature>
<name>A0A560CZB0_9BRAD</name>
<dbReference type="AlphaFoldDB" id="A0A560CZB0"/>
<comment type="caution">
    <text evidence="2">The sequence shown here is derived from an EMBL/GenBank/DDBJ whole genome shotgun (WGS) entry which is preliminary data.</text>
</comment>
<sequence>MAKRRLDIKLQSAQLRSASCFFAPPTNNRAPRFNSRSDLAIASGANPSVKLGELSYSMGKEIYGELADGRRQVGAFHLVRDILGLENGERHQFTAEAVVATTVRLIRRTSLEDAAENDAVVLRNLLRVTAKNLQHAENHMLLGRKTSLEEVAAFLLEMDEHSAGALSDIADHLGLTPETVSRALSPAAQAVGPRVSRKKPAQNRNPRPSAARKCWFTKMIGPEPLLVQLERPGPGGLELQSAEGIGSSSETRCCSCRTSSPDGDLRIARTAQN</sequence>
<dbReference type="InterPro" id="IPR000595">
    <property type="entry name" value="cNMP-bd_dom"/>
</dbReference>
<feature type="compositionally biased region" description="Low complexity" evidence="1">
    <location>
        <begin position="247"/>
        <end position="260"/>
    </location>
</feature>
<accession>A0A560CZB0</accession>
<dbReference type="InterPro" id="IPR018490">
    <property type="entry name" value="cNMP-bd_dom_sf"/>
</dbReference>
<evidence type="ECO:0000313" key="3">
    <source>
        <dbReference type="Proteomes" id="UP000319949"/>
    </source>
</evidence>
<dbReference type="EMBL" id="VITK01000016">
    <property type="protein sequence ID" value="TWA90204.1"/>
    <property type="molecule type" value="Genomic_DNA"/>
</dbReference>
<reference evidence="2 3" key="1">
    <citation type="submission" date="2019-06" db="EMBL/GenBank/DDBJ databases">
        <title>Genomic Encyclopedia of Type Strains, Phase IV (KMG-V): Genome sequencing to study the core and pangenomes of soil and plant-associated prokaryotes.</title>
        <authorList>
            <person name="Whitman W."/>
        </authorList>
    </citation>
    <scope>NUCLEOTIDE SEQUENCE [LARGE SCALE GENOMIC DNA]</scope>
    <source>
        <strain evidence="2 3">BR 510</strain>
    </source>
</reference>
<keyword evidence="3" id="KW-1185">Reference proteome</keyword>
<protein>
    <submittedName>
        <fullName evidence="2">Regulatory Crp family protein</fullName>
    </submittedName>
</protein>